<proteinExistence type="inferred from homology"/>
<evidence type="ECO:0000256" key="4">
    <source>
        <dbReference type="ARBA" id="ARBA00022723"/>
    </source>
</evidence>
<keyword evidence="7 11" id="KW-0378">Hydrolase</keyword>
<comment type="similarity">
    <text evidence="1">Belongs to the peptidase C2 family.</text>
</comment>
<feature type="domain" description="Calpain catalytic" evidence="15">
    <location>
        <begin position="869"/>
        <end position="1189"/>
    </location>
</feature>
<feature type="region of interest" description="Disordered" evidence="13">
    <location>
        <begin position="815"/>
        <end position="839"/>
    </location>
</feature>
<name>A0A8S0ZI84_ARCPL</name>
<reference evidence="16 17" key="1">
    <citation type="submission" date="2020-04" db="EMBL/GenBank/DDBJ databases">
        <authorList>
            <person name="Wallbank WR R."/>
            <person name="Pardo Diaz C."/>
            <person name="Kozak K."/>
            <person name="Martin S."/>
            <person name="Jiggins C."/>
            <person name="Moest M."/>
            <person name="Warren A I."/>
            <person name="Byers J.R.P. K."/>
            <person name="Montejo-Kovacevich G."/>
            <person name="Yen C E."/>
        </authorList>
    </citation>
    <scope>NUCLEOTIDE SEQUENCE [LARGE SCALE GENOMIC DNA]</scope>
</reference>
<evidence type="ECO:0000256" key="11">
    <source>
        <dbReference type="PROSITE-ProRule" id="PRU00239"/>
    </source>
</evidence>
<evidence type="ECO:0000256" key="10">
    <source>
        <dbReference type="PIRSR" id="PIRSR622684-1"/>
    </source>
</evidence>
<evidence type="ECO:0000256" key="8">
    <source>
        <dbReference type="ARBA" id="ARBA00022807"/>
    </source>
</evidence>
<dbReference type="InterPro" id="IPR036443">
    <property type="entry name" value="Znf_RanBP2_sf"/>
</dbReference>
<keyword evidence="8 11" id="KW-0788">Thiol protease</keyword>
<dbReference type="Gene3D" id="4.10.1060.10">
    <property type="entry name" value="Zinc finger, RanBP2-type"/>
    <property type="match status" value="2"/>
</dbReference>
<dbReference type="InterPro" id="IPR022684">
    <property type="entry name" value="Calpain_cysteine_protease"/>
</dbReference>
<dbReference type="Pfam" id="PF00641">
    <property type="entry name" value="Zn_ribbon_RanBP"/>
    <property type="match status" value="4"/>
</dbReference>
<feature type="compositionally biased region" description="Acidic residues" evidence="13">
    <location>
        <begin position="821"/>
        <end position="831"/>
    </location>
</feature>
<feature type="domain" description="RanBP2-type" evidence="14">
    <location>
        <begin position="780"/>
        <end position="811"/>
    </location>
</feature>
<feature type="domain" description="RanBP2-type" evidence="14">
    <location>
        <begin position="1"/>
        <end position="35"/>
    </location>
</feature>
<dbReference type="PANTHER" id="PTHR10183:SF382">
    <property type="entry name" value="CALPAIN-15"/>
    <property type="match status" value="1"/>
</dbReference>
<protein>
    <recommendedName>
        <fullName evidence="18">Calpain-D</fullName>
    </recommendedName>
</protein>
<evidence type="ECO:0000256" key="6">
    <source>
        <dbReference type="ARBA" id="ARBA00022771"/>
    </source>
</evidence>
<dbReference type="FunFam" id="3.90.70.10:FF:000010">
    <property type="entry name" value="Calpain 15"/>
    <property type="match status" value="1"/>
</dbReference>
<keyword evidence="5" id="KW-0677">Repeat</keyword>
<dbReference type="Pfam" id="PF00648">
    <property type="entry name" value="Peptidase_C2"/>
    <property type="match status" value="1"/>
</dbReference>
<evidence type="ECO:0000256" key="12">
    <source>
        <dbReference type="PROSITE-ProRule" id="PRU00322"/>
    </source>
</evidence>
<dbReference type="GO" id="GO:0004198">
    <property type="term" value="F:calcium-dependent cysteine-type endopeptidase activity"/>
    <property type="evidence" value="ECO:0007669"/>
    <property type="project" value="InterPro"/>
</dbReference>
<dbReference type="PROSITE" id="PS01358">
    <property type="entry name" value="ZF_RANBP2_1"/>
    <property type="match status" value="5"/>
</dbReference>
<feature type="compositionally biased region" description="Basic and acidic residues" evidence="13">
    <location>
        <begin position="45"/>
        <end position="59"/>
    </location>
</feature>
<dbReference type="PROSITE" id="PS00139">
    <property type="entry name" value="THIOL_PROTEASE_CYS"/>
    <property type="match status" value="1"/>
</dbReference>
<dbReference type="PANTHER" id="PTHR10183">
    <property type="entry name" value="CALPAIN"/>
    <property type="match status" value="1"/>
</dbReference>
<evidence type="ECO:0000313" key="17">
    <source>
        <dbReference type="Proteomes" id="UP000494256"/>
    </source>
</evidence>
<accession>A0A8S0ZI84</accession>
<dbReference type="PRINTS" id="PR00704">
    <property type="entry name" value="CALPAIN"/>
</dbReference>
<evidence type="ECO:0000256" key="3">
    <source>
        <dbReference type="ARBA" id="ARBA00022670"/>
    </source>
</evidence>
<dbReference type="EMBL" id="CADEBD010000291">
    <property type="protein sequence ID" value="CAB3232861.1"/>
    <property type="molecule type" value="Genomic_DNA"/>
</dbReference>
<dbReference type="PROSITE" id="PS50199">
    <property type="entry name" value="ZF_RANBP2_2"/>
    <property type="match status" value="5"/>
</dbReference>
<feature type="active site" evidence="10 11">
    <location>
        <position position="1100"/>
    </location>
</feature>
<dbReference type="SMART" id="SM00547">
    <property type="entry name" value="ZnF_RBZ"/>
    <property type="match status" value="6"/>
</dbReference>
<keyword evidence="4" id="KW-0479">Metal-binding</keyword>
<feature type="compositionally biased region" description="Pro residues" evidence="13">
    <location>
        <begin position="1460"/>
        <end position="1471"/>
    </location>
</feature>
<feature type="domain" description="RanBP2-type" evidence="14">
    <location>
        <begin position="673"/>
        <end position="703"/>
    </location>
</feature>
<keyword evidence="2" id="KW-0597">Phosphoprotein</keyword>
<evidence type="ECO:0000259" key="15">
    <source>
        <dbReference type="PROSITE" id="PS50203"/>
    </source>
</evidence>
<feature type="region of interest" description="Disordered" evidence="13">
    <location>
        <begin position="613"/>
        <end position="643"/>
    </location>
</feature>
<feature type="compositionally biased region" description="Polar residues" evidence="13">
    <location>
        <begin position="616"/>
        <end position="634"/>
    </location>
</feature>
<keyword evidence="3 11" id="KW-0645">Protease</keyword>
<gene>
    <name evidence="16" type="ORF">APLA_LOCUS5893</name>
</gene>
<dbReference type="SUPFAM" id="SSF54001">
    <property type="entry name" value="Cysteine proteinases"/>
    <property type="match status" value="1"/>
</dbReference>
<evidence type="ECO:0008006" key="18">
    <source>
        <dbReference type="Google" id="ProtNLM"/>
    </source>
</evidence>
<feature type="region of interest" description="Disordered" evidence="13">
    <location>
        <begin position="33"/>
        <end position="70"/>
    </location>
</feature>
<keyword evidence="9" id="KW-0862">Zinc</keyword>
<dbReference type="SUPFAM" id="SSF90209">
    <property type="entry name" value="Ran binding protein zinc finger-like"/>
    <property type="match status" value="2"/>
</dbReference>
<evidence type="ECO:0000256" key="13">
    <source>
        <dbReference type="SAM" id="MobiDB-lite"/>
    </source>
</evidence>
<dbReference type="InterPro" id="IPR001876">
    <property type="entry name" value="Znf_RanBP2"/>
</dbReference>
<evidence type="ECO:0000256" key="1">
    <source>
        <dbReference type="ARBA" id="ARBA00007623"/>
    </source>
</evidence>
<evidence type="ECO:0000313" key="16">
    <source>
        <dbReference type="EMBL" id="CAB3232861.1"/>
    </source>
</evidence>
<dbReference type="Proteomes" id="UP000494256">
    <property type="component" value="Unassembled WGS sequence"/>
</dbReference>
<organism evidence="16 17">
    <name type="scientific">Arctia plantaginis</name>
    <name type="common">Wood tiger moth</name>
    <name type="synonym">Phalaena plantaginis</name>
    <dbReference type="NCBI Taxonomy" id="874455"/>
    <lineage>
        <taxon>Eukaryota</taxon>
        <taxon>Metazoa</taxon>
        <taxon>Ecdysozoa</taxon>
        <taxon>Arthropoda</taxon>
        <taxon>Hexapoda</taxon>
        <taxon>Insecta</taxon>
        <taxon>Pterygota</taxon>
        <taxon>Neoptera</taxon>
        <taxon>Endopterygota</taxon>
        <taxon>Lepidoptera</taxon>
        <taxon>Glossata</taxon>
        <taxon>Ditrysia</taxon>
        <taxon>Noctuoidea</taxon>
        <taxon>Erebidae</taxon>
        <taxon>Arctiinae</taxon>
        <taxon>Arctia</taxon>
    </lineage>
</organism>
<dbReference type="CDD" id="cd00044">
    <property type="entry name" value="CysPc"/>
    <property type="match status" value="1"/>
</dbReference>
<dbReference type="Gene3D" id="3.90.70.10">
    <property type="entry name" value="Cysteine proteinases"/>
    <property type="match status" value="1"/>
</dbReference>
<feature type="domain" description="RanBP2-type" evidence="14">
    <location>
        <begin position="704"/>
        <end position="733"/>
    </location>
</feature>
<feature type="region of interest" description="Disordered" evidence="13">
    <location>
        <begin position="1438"/>
        <end position="1474"/>
    </location>
</feature>
<dbReference type="InterPro" id="IPR000169">
    <property type="entry name" value="Pept_cys_AS"/>
</dbReference>
<dbReference type="InterPro" id="IPR038765">
    <property type="entry name" value="Papain-like_cys_pep_sf"/>
</dbReference>
<dbReference type="OrthoDB" id="5511684at2759"/>
<dbReference type="GO" id="GO:0008270">
    <property type="term" value="F:zinc ion binding"/>
    <property type="evidence" value="ECO:0007669"/>
    <property type="project" value="UniProtKB-KW"/>
</dbReference>
<dbReference type="PROSITE" id="PS50203">
    <property type="entry name" value="CALPAIN_CAT"/>
    <property type="match status" value="1"/>
</dbReference>
<feature type="compositionally biased region" description="Low complexity" evidence="13">
    <location>
        <begin position="744"/>
        <end position="756"/>
    </location>
</feature>
<sequence>MGSIASVLQWHCQTCGQINPTESVKCLKCGTKRVSSHDSGSFKGNCRDSSPEHTSRTGKSEGTTPGSEPIVIPTENCFNSEWSCVGSAPERSRAWRCACGLRNVSAAWRCAACDVIAPHAPVYRLSDDEDQASGMTDEEKSAQDNTMIRSNTLAVPSSYKPTTSYSDGRRLNLDLQSLRLSPTQLSDHAHGVTRSLSHGSVINSQKKWWNVNETARGTINRPTSLMVSERYGQINPRESFLRSLHTVTRRPKKCNESKSNWELNYVKEYQKEQSKGLHLKKWSCSKCTLENSGIRTHCEACLSPRVSPLARIPNSRGLSVTTLGRHETSMGRDGATSLPTSGGVMITVPDWPTGSTTLGTNFRRSISASNSPEIRPMYRRSFSEQTNTEKAVGKVISSRRSLNEYQKSLANYCGSLTKPEIRKDPKIDENNIDVIDKECSWDTNAEGVIYALPNKGKYKDLNLQLQVNNNGTRYSYVSVQDTKTVMSNSQNEALYSNDVSEGDYARIDELLGTENCMSPVNDVASNIRTSHIGLQREQPKVFNMLPSVGKVSHNPREPSKVPSTQLQATRENRMWQCKECWFAYNAWWARWCDVCRSGRPAHAAVTLAARDVVDGNPNSTRPTIQSEASSSSKPECNRTEPPKKLTVPIASLDHDLNSDELLFAVEPPEPPEPSGASWSCARCTLVNDGAAPSCAACAGARPHDHAHWSCSSCTLQNPLSASLCLACKTPPVPKHGLVVPNSDASQGASGRSPSPRRSIRHTPALPRRGSRHKTPPPEPKAEVTEWPCSECTYVNSGGAVSCEMCASPRARLLRAAPDQPSLDDEESPEGSDGERQESTPMEILRLSEESHAWTQWQEVLAQCASTGEPYVDSSFPASPRSLYYSGGAETGAATRWLRPHQIHVESDHRLPWVVFRDPRPSDISQGVLGNCWLLSALAVLAERSALVRGVLVRGEPSLGAYQLRLCKDGRWLTVTVDDLLPANKKGHLVYSQAKRKQLWVPLIEKAVAKLHGCYEALVSGRAIEGLCTLTGAPCESVSLQAGGAGGAGGGAPLEQLDRDLVWAQLLSSRQACFLMGASCGGGNMKVDEEEYQRLGLRPRHAYSVLDVVEVCVFATGAAPTRLLRLRNPWGHYTWRGAWAAGCTRWTDAARRAVTPHAPTADVDRDQGVFWISFDDVLKYFDCIDICKVRVGWHEVRLAGILPPMSSTRHLTCLLLTATQPTEVDFTLFQEGQRNSAKSQRSQLDLCVVVFRTKSGPSAHVGKLVAHSKRQVRGFVGCHKMLEKGFYLVVCLAFNHWHTGLELADSAAWPRHVLAAHSSKPLCVERPALHPHLLADAIIGLTLARGQRHEGRQGMTAYYLTKGWAGLVVMVENRHTDKWIHVKCDCQESYNVVSTRGELKTIDSVPPLHRQVIIVLTQLEGSGGFSIAHRLTHRLAGGARLHDWAPPRPRPRPRPPAARAAPPPAARAPPARPARAQAHHLAARTYTYTTIKMNLQAIAETGAPIDTYKIYLFSNKCIIM</sequence>
<evidence type="ECO:0000256" key="7">
    <source>
        <dbReference type="ARBA" id="ARBA00022801"/>
    </source>
</evidence>
<evidence type="ECO:0000256" key="2">
    <source>
        <dbReference type="ARBA" id="ARBA00022553"/>
    </source>
</evidence>
<dbReference type="Gene3D" id="2.30.30.380">
    <property type="entry name" value="Zn-finger domain of Sec23/24"/>
    <property type="match status" value="3"/>
</dbReference>
<dbReference type="InterPro" id="IPR001300">
    <property type="entry name" value="Peptidase_C2_calpain_cat"/>
</dbReference>
<evidence type="ECO:0000259" key="14">
    <source>
        <dbReference type="PROSITE" id="PS50199"/>
    </source>
</evidence>
<dbReference type="SMART" id="SM00230">
    <property type="entry name" value="CysPc"/>
    <property type="match status" value="1"/>
</dbReference>
<feature type="domain" description="RanBP2-type" evidence="14">
    <location>
        <begin position="274"/>
        <end position="307"/>
    </location>
</feature>
<comment type="caution">
    <text evidence="16">The sequence shown here is derived from an EMBL/GenBank/DDBJ whole genome shotgun (WGS) entry which is preliminary data.</text>
</comment>
<evidence type="ECO:0000256" key="5">
    <source>
        <dbReference type="ARBA" id="ARBA00022737"/>
    </source>
</evidence>
<feature type="active site" evidence="10 11">
    <location>
        <position position="1127"/>
    </location>
</feature>
<keyword evidence="6 12" id="KW-0863">Zinc-finger</keyword>
<feature type="region of interest" description="Disordered" evidence="13">
    <location>
        <begin position="737"/>
        <end position="783"/>
    </location>
</feature>
<feature type="active site" evidence="10 11">
    <location>
        <position position="931"/>
    </location>
</feature>
<evidence type="ECO:0000256" key="9">
    <source>
        <dbReference type="ARBA" id="ARBA00022833"/>
    </source>
</evidence>
<dbReference type="GO" id="GO:0006508">
    <property type="term" value="P:proteolysis"/>
    <property type="evidence" value="ECO:0007669"/>
    <property type="project" value="UniProtKB-KW"/>
</dbReference>
<dbReference type="GO" id="GO:0005737">
    <property type="term" value="C:cytoplasm"/>
    <property type="evidence" value="ECO:0007669"/>
    <property type="project" value="TreeGrafter"/>
</dbReference>